<organism evidence="2 3">
    <name type="scientific">Dyella acidiphila</name>
    <dbReference type="NCBI Taxonomy" id="2775866"/>
    <lineage>
        <taxon>Bacteria</taxon>
        <taxon>Pseudomonadati</taxon>
        <taxon>Pseudomonadota</taxon>
        <taxon>Gammaproteobacteria</taxon>
        <taxon>Lysobacterales</taxon>
        <taxon>Rhodanobacteraceae</taxon>
        <taxon>Dyella</taxon>
    </lineage>
</organism>
<dbReference type="EMBL" id="JACZZA010000009">
    <property type="protein sequence ID" value="MBE1161625.1"/>
    <property type="molecule type" value="Genomic_DNA"/>
</dbReference>
<dbReference type="Proteomes" id="UP000651010">
    <property type="component" value="Unassembled WGS sequence"/>
</dbReference>
<feature type="region of interest" description="Disordered" evidence="1">
    <location>
        <begin position="1"/>
        <end position="26"/>
    </location>
</feature>
<keyword evidence="3" id="KW-1185">Reference proteome</keyword>
<feature type="compositionally biased region" description="Basic residues" evidence="1">
    <location>
        <begin position="1"/>
        <end position="10"/>
    </location>
</feature>
<reference evidence="2 3" key="1">
    <citation type="submission" date="2020-09" db="EMBL/GenBank/DDBJ databases">
        <title>Dyella sp. 7MK23 isolated from forest soil.</title>
        <authorList>
            <person name="Fu J."/>
        </authorList>
    </citation>
    <scope>NUCLEOTIDE SEQUENCE [LARGE SCALE GENOMIC DNA]</scope>
    <source>
        <strain evidence="2 3">7MK23</strain>
    </source>
</reference>
<comment type="caution">
    <text evidence="2">The sequence shown here is derived from an EMBL/GenBank/DDBJ whole genome shotgun (WGS) entry which is preliminary data.</text>
</comment>
<evidence type="ECO:0000256" key="1">
    <source>
        <dbReference type="SAM" id="MobiDB-lite"/>
    </source>
</evidence>
<gene>
    <name evidence="2" type="ORF">IGX34_14675</name>
</gene>
<dbReference type="RefSeq" id="WP_192556472.1">
    <property type="nucleotide sequence ID" value="NZ_JACZZA010000009.1"/>
</dbReference>
<protein>
    <submittedName>
        <fullName evidence="2">Uncharacterized protein</fullName>
    </submittedName>
</protein>
<evidence type="ECO:0000313" key="2">
    <source>
        <dbReference type="EMBL" id="MBE1161625.1"/>
    </source>
</evidence>
<sequence>MMLPFRRRPNSPKQTAATPAADSGEPQSCKIEIGLKHLDYNLQPLNVESLSHYIEPTVDEERFRVH</sequence>
<proteinExistence type="predicted"/>
<name>A0ABR9GC59_9GAMM</name>
<evidence type="ECO:0000313" key="3">
    <source>
        <dbReference type="Proteomes" id="UP000651010"/>
    </source>
</evidence>
<accession>A0ABR9GC59</accession>